<dbReference type="Proteomes" id="UP000006620">
    <property type="component" value="Chromosome"/>
</dbReference>
<proteinExistence type="predicted"/>
<dbReference type="AlphaFoldDB" id="F8FQE2"/>
<feature type="chain" id="PRO_5038914414" description="Lipoprotein" evidence="1">
    <location>
        <begin position="24"/>
        <end position="233"/>
    </location>
</feature>
<accession>F8FQE2</accession>
<evidence type="ECO:0000256" key="1">
    <source>
        <dbReference type="SAM" id="SignalP"/>
    </source>
</evidence>
<dbReference type="EMBL" id="CP002869">
    <property type="protein sequence ID" value="AEI39203.1"/>
    <property type="molecule type" value="Genomic_DNA"/>
</dbReference>
<feature type="signal peptide" evidence="1">
    <location>
        <begin position="1"/>
        <end position="23"/>
    </location>
</feature>
<dbReference type="RefSeq" id="WP_013914369.1">
    <property type="nucleotide sequence ID" value="NC_015690.1"/>
</dbReference>
<organism evidence="2 3">
    <name type="scientific">Paenibacillus mucilaginosus (strain KNP414)</name>
    <dbReference type="NCBI Taxonomy" id="1036673"/>
    <lineage>
        <taxon>Bacteria</taxon>
        <taxon>Bacillati</taxon>
        <taxon>Bacillota</taxon>
        <taxon>Bacilli</taxon>
        <taxon>Bacillales</taxon>
        <taxon>Paenibacillaceae</taxon>
        <taxon>Paenibacillus</taxon>
    </lineage>
</organism>
<evidence type="ECO:0008006" key="4">
    <source>
        <dbReference type="Google" id="ProtNLM"/>
    </source>
</evidence>
<evidence type="ECO:0000313" key="2">
    <source>
        <dbReference type="EMBL" id="AEI39203.1"/>
    </source>
</evidence>
<reference evidence="2 3" key="2">
    <citation type="journal article" date="2013" name="Genome Announc.">
        <title>Genome Sequence of Growth-Improving Paenibacillus mucilaginosus Strain KNP414.</title>
        <authorList>
            <person name="Lu J.J."/>
            <person name="Wang J.F."/>
            <person name="Hu X.F."/>
        </authorList>
    </citation>
    <scope>NUCLEOTIDE SEQUENCE [LARGE SCALE GENOMIC DNA]</scope>
    <source>
        <strain evidence="2 3">KNP414</strain>
    </source>
</reference>
<dbReference type="PROSITE" id="PS51257">
    <property type="entry name" value="PROKAR_LIPOPROTEIN"/>
    <property type="match status" value="1"/>
</dbReference>
<dbReference type="KEGG" id="pms:KNP414_00599"/>
<reference evidence="3" key="1">
    <citation type="submission" date="2011-06" db="EMBL/GenBank/DDBJ databases">
        <title>Complete genome sequence of Paenibacillus mucilaginosus KNP414.</title>
        <authorList>
            <person name="Wang J."/>
            <person name="Hu S."/>
            <person name="Hu X."/>
            <person name="Zhang B."/>
            <person name="Dong D."/>
            <person name="Zhang S."/>
            <person name="Zhao K."/>
            <person name="Wu D."/>
        </authorList>
    </citation>
    <scope>NUCLEOTIDE SEQUENCE [LARGE SCALE GENOMIC DNA]</scope>
    <source>
        <strain evidence="3">KNP414</strain>
    </source>
</reference>
<dbReference type="PATRIC" id="fig|1036673.3.peg.529"/>
<dbReference type="HOGENOM" id="CLU_1189002_0_0_9"/>
<evidence type="ECO:0000313" key="3">
    <source>
        <dbReference type="Proteomes" id="UP000006620"/>
    </source>
</evidence>
<protein>
    <recommendedName>
        <fullName evidence="4">Lipoprotein</fullName>
    </recommendedName>
</protein>
<sequence length="233" mass="25617">MRRNRLGCFALFMLLLFSIGCGSREVVKHNYVYKGETPNWTAEYHVSGQGVFTKKTGRPMDYESRSQYEFVVTYKGDAADLAAVDGMEYGFESSAGSRKRTFTGPPSPGQKQFTIEQRLQLGGAIERRDETITAEVTWNGRTDGDDSASAGSLRSGSLFLSEPTGILTRFSPEIPIRGRAFIASSFVTAVNPMSMRSRRLGRVFHPGGPPLFLFPQIGVGIALCPADAYNKGY</sequence>
<keyword evidence="1" id="KW-0732">Signal</keyword>
<gene>
    <name evidence="2" type="ordered locus">KNP414_00599</name>
</gene>
<name>F8FQE2_PAEMK</name>